<dbReference type="Proteomes" id="UP000289557">
    <property type="component" value="Chromosome"/>
</dbReference>
<dbReference type="SUPFAM" id="SSF103473">
    <property type="entry name" value="MFS general substrate transporter"/>
    <property type="match status" value="1"/>
</dbReference>
<feature type="transmembrane region" description="Helical" evidence="1">
    <location>
        <begin position="363"/>
        <end position="385"/>
    </location>
</feature>
<keyword evidence="1" id="KW-0812">Transmembrane</keyword>
<organism evidence="2 3">
    <name type="scientific">Mycoplasmoides pneumoniae</name>
    <name type="common">Mycoplasma pneumoniae</name>
    <dbReference type="NCBI Taxonomy" id="2104"/>
    <lineage>
        <taxon>Bacteria</taxon>
        <taxon>Bacillati</taxon>
        <taxon>Mycoplasmatota</taxon>
        <taxon>Mycoplasmoidales</taxon>
        <taxon>Mycoplasmoidaceae</taxon>
        <taxon>Mycoplasmoides</taxon>
    </lineage>
</organism>
<gene>
    <name evidence="2" type="primary">yqcE_1</name>
    <name evidence="2" type="ORF">NCTC10119_00662</name>
</gene>
<feature type="transmembrane region" description="Helical" evidence="1">
    <location>
        <begin position="220"/>
        <end position="236"/>
    </location>
</feature>
<dbReference type="GeneID" id="66609238"/>
<protein>
    <submittedName>
        <fullName evidence="2">Inner membrane protein yqcE</fullName>
    </submittedName>
</protein>
<dbReference type="AlphaFoldDB" id="A0AB38W8C5"/>
<reference evidence="2 3" key="1">
    <citation type="submission" date="2019-01" db="EMBL/GenBank/DDBJ databases">
        <authorList>
            <consortium name="Pathogen Informatics"/>
        </authorList>
    </citation>
    <scope>NUCLEOTIDE SEQUENCE [LARGE SCALE GENOMIC DNA]</scope>
    <source>
        <strain evidence="2 3">NCTC10119</strain>
    </source>
</reference>
<feature type="transmembrane region" description="Helical" evidence="1">
    <location>
        <begin position="50"/>
        <end position="73"/>
    </location>
</feature>
<sequence length="412" mass="45942">MDYTQLVIIHVLYALSTVLTFWSAFIKSIKLLGPADEQARLYSTSEGSRYLIQVITGYISAGLGAIVLISTPFLIYKAPTAADPKNLASSSGIFFALLFYAICYVLAGLLSLFFLPGKFWEKRKIYLEDERIEYFNPVDQAYHIFKSEAELEAFKKHNTKVFWTKVWTDTKETLSSTSVWLIAFLIFFIMNVYQTIANFGANILESLGLEAALSPTLSNTYIYGIPVLGAIFSGLINKKLTKSTAKSLIVQALFVILGTLAFLVITLASPAKPETGAFNQATLWIAFVVICFIMFFIGANRSIFWSTITELKVNKEIVGLAVGFISIIGFSKDVWLSPLLTGTTNQFIVKNSQGTSFYSQQALVAWAIFALINACLALLVTYMIVRKVKYGKVWVNPKFKKVFALGEQQYGH</sequence>
<evidence type="ECO:0000313" key="2">
    <source>
        <dbReference type="EMBL" id="VEU57388.1"/>
    </source>
</evidence>
<feature type="transmembrane region" description="Helical" evidence="1">
    <location>
        <begin position="317"/>
        <end position="335"/>
    </location>
</feature>
<keyword evidence="1" id="KW-0472">Membrane</keyword>
<dbReference type="InterPro" id="IPR036259">
    <property type="entry name" value="MFS_trans_sf"/>
</dbReference>
<feature type="transmembrane region" description="Helical" evidence="1">
    <location>
        <begin position="248"/>
        <end position="269"/>
    </location>
</feature>
<proteinExistence type="predicted"/>
<feature type="transmembrane region" description="Helical" evidence="1">
    <location>
        <begin position="93"/>
        <end position="115"/>
    </location>
</feature>
<feature type="transmembrane region" description="Helical" evidence="1">
    <location>
        <begin position="179"/>
        <end position="200"/>
    </location>
</feature>
<evidence type="ECO:0000256" key="1">
    <source>
        <dbReference type="SAM" id="Phobius"/>
    </source>
</evidence>
<accession>A0AB38W8C5</accession>
<name>A0AB38W8C5_MYCPM</name>
<dbReference type="RefSeq" id="WP_053344054.1">
    <property type="nucleotide sequence ID" value="NZ_CP017327.1"/>
</dbReference>
<keyword evidence="1" id="KW-1133">Transmembrane helix</keyword>
<dbReference type="EMBL" id="LR214945">
    <property type="protein sequence ID" value="VEU57388.1"/>
    <property type="molecule type" value="Genomic_DNA"/>
</dbReference>
<evidence type="ECO:0000313" key="3">
    <source>
        <dbReference type="Proteomes" id="UP000289557"/>
    </source>
</evidence>
<feature type="transmembrane region" description="Helical" evidence="1">
    <location>
        <begin position="281"/>
        <end position="305"/>
    </location>
</feature>
<feature type="transmembrane region" description="Helical" evidence="1">
    <location>
        <begin position="6"/>
        <end position="29"/>
    </location>
</feature>
<dbReference type="Gene3D" id="1.20.1250.20">
    <property type="entry name" value="MFS general substrate transporter like domains"/>
    <property type="match status" value="1"/>
</dbReference>